<evidence type="ECO:0000256" key="1">
    <source>
        <dbReference type="SAM" id="MobiDB-lite"/>
    </source>
</evidence>
<dbReference type="EMBL" id="BPLR01004006">
    <property type="protein sequence ID" value="GIX91254.1"/>
    <property type="molecule type" value="Genomic_DNA"/>
</dbReference>
<name>A0AAV4P2J3_CAEEX</name>
<accession>A0AAV4P2J3</accession>
<gene>
    <name evidence="2" type="ORF">CEXT_77161</name>
</gene>
<organism evidence="2 3">
    <name type="scientific">Caerostris extrusa</name>
    <name type="common">Bark spider</name>
    <name type="synonym">Caerostris bankana</name>
    <dbReference type="NCBI Taxonomy" id="172846"/>
    <lineage>
        <taxon>Eukaryota</taxon>
        <taxon>Metazoa</taxon>
        <taxon>Ecdysozoa</taxon>
        <taxon>Arthropoda</taxon>
        <taxon>Chelicerata</taxon>
        <taxon>Arachnida</taxon>
        <taxon>Araneae</taxon>
        <taxon>Araneomorphae</taxon>
        <taxon>Entelegynae</taxon>
        <taxon>Araneoidea</taxon>
        <taxon>Araneidae</taxon>
        <taxon>Caerostris</taxon>
    </lineage>
</organism>
<evidence type="ECO:0000313" key="2">
    <source>
        <dbReference type="EMBL" id="GIX91254.1"/>
    </source>
</evidence>
<protein>
    <submittedName>
        <fullName evidence="2">Uncharacterized protein</fullName>
    </submittedName>
</protein>
<proteinExistence type="predicted"/>
<dbReference type="AlphaFoldDB" id="A0AAV4P2J3"/>
<dbReference type="Proteomes" id="UP001054945">
    <property type="component" value="Unassembled WGS sequence"/>
</dbReference>
<evidence type="ECO:0000313" key="3">
    <source>
        <dbReference type="Proteomes" id="UP001054945"/>
    </source>
</evidence>
<comment type="caution">
    <text evidence="2">The sequence shown here is derived from an EMBL/GenBank/DDBJ whole genome shotgun (WGS) entry which is preliminary data.</text>
</comment>
<reference evidence="2 3" key="1">
    <citation type="submission" date="2021-06" db="EMBL/GenBank/DDBJ databases">
        <title>Caerostris extrusa draft genome.</title>
        <authorList>
            <person name="Kono N."/>
            <person name="Arakawa K."/>
        </authorList>
    </citation>
    <scope>NUCLEOTIDE SEQUENCE [LARGE SCALE GENOMIC DNA]</scope>
</reference>
<feature type="region of interest" description="Disordered" evidence="1">
    <location>
        <begin position="1"/>
        <end position="21"/>
    </location>
</feature>
<keyword evidence="3" id="KW-1185">Reference proteome</keyword>
<sequence>MNNEDGGHGFMRPASPTDHYESRAPGTVCFAQTSSLTTPLDHVWGSCPLTLDAAHMISVVSVLFDNYMLHEKGRGRQNGVSSPLPPTVSWGDWPLYFPVIDSRQHSSPPQATQTTFDKTGASLVCGSFRERLLETISVFCQCRLTSLLLSDIRHLMAPGFLEFPKEGQSHRMSDGAWFPGISKRGRKCP</sequence>